<name>A0A1G2NAI6_9BACT</name>
<dbReference type="Pfam" id="PF02616">
    <property type="entry name" value="SMC_ScpA"/>
    <property type="match status" value="2"/>
</dbReference>
<protein>
    <recommendedName>
        <fullName evidence="1">Segregation and condensation protein A</fullName>
    </recommendedName>
</protein>
<accession>A0A1G2NAI6</accession>
<dbReference type="Gene3D" id="6.10.250.2410">
    <property type="match status" value="1"/>
</dbReference>
<dbReference type="PANTHER" id="PTHR33969">
    <property type="entry name" value="SEGREGATION AND CONDENSATION PROTEIN A"/>
    <property type="match status" value="1"/>
</dbReference>
<dbReference type="Gene3D" id="1.10.10.580">
    <property type="entry name" value="Structural maintenance of chromosome 1. Chain E"/>
    <property type="match status" value="1"/>
</dbReference>
<evidence type="ECO:0000256" key="1">
    <source>
        <dbReference type="ARBA" id="ARBA00044777"/>
    </source>
</evidence>
<dbReference type="InterPro" id="IPR003768">
    <property type="entry name" value="ScpA"/>
</dbReference>
<dbReference type="STRING" id="1802319.A2928_00750"/>
<comment type="caution">
    <text evidence="2">The sequence shown here is derived from an EMBL/GenBank/DDBJ whole genome shotgun (WGS) entry which is preliminary data.</text>
</comment>
<evidence type="ECO:0000313" key="3">
    <source>
        <dbReference type="Proteomes" id="UP000176221"/>
    </source>
</evidence>
<organism evidence="2 3">
    <name type="scientific">Candidatus Taylorbacteria bacterium RIFCSPLOWO2_01_FULL_45_15b</name>
    <dbReference type="NCBI Taxonomy" id="1802319"/>
    <lineage>
        <taxon>Bacteria</taxon>
        <taxon>Candidatus Tayloriibacteriota</taxon>
    </lineage>
</organism>
<dbReference type="Proteomes" id="UP000176221">
    <property type="component" value="Unassembled WGS sequence"/>
</dbReference>
<reference evidence="2 3" key="1">
    <citation type="journal article" date="2016" name="Nat. Commun.">
        <title>Thousands of microbial genomes shed light on interconnected biogeochemical processes in an aquifer system.</title>
        <authorList>
            <person name="Anantharaman K."/>
            <person name="Brown C.T."/>
            <person name="Hug L.A."/>
            <person name="Sharon I."/>
            <person name="Castelle C.J."/>
            <person name="Probst A.J."/>
            <person name="Thomas B.C."/>
            <person name="Singh A."/>
            <person name="Wilkins M.J."/>
            <person name="Karaoz U."/>
            <person name="Brodie E.L."/>
            <person name="Williams K.H."/>
            <person name="Hubbard S.S."/>
            <person name="Banfield J.F."/>
        </authorList>
    </citation>
    <scope>NUCLEOTIDE SEQUENCE [LARGE SCALE GENOMIC DNA]</scope>
</reference>
<dbReference type="AlphaFoldDB" id="A0A1G2NAI6"/>
<evidence type="ECO:0000313" key="2">
    <source>
        <dbReference type="EMBL" id="OHA33060.1"/>
    </source>
</evidence>
<gene>
    <name evidence="2" type="ORF">A2928_00750</name>
</gene>
<dbReference type="InterPro" id="IPR023093">
    <property type="entry name" value="ScpA-like_C"/>
</dbReference>
<dbReference type="EMBL" id="MHRX01000036">
    <property type="protein sequence ID" value="OHA33060.1"/>
    <property type="molecule type" value="Genomic_DNA"/>
</dbReference>
<proteinExistence type="predicted"/>
<sequence>MQFEVKTDVFKGPLDILLDLIEKRKLLINEISLAAVTDDYIAFVRSQPELPMEESAHFILIASTLLLIKSKSLLPTLELSNEEQSNVEELERRLKMYQRIRTLSAGIANIYGKNPIYEAAERKKSFVVFSPDASMTVPNFLQSLRNLLKNMPKVESLPKAIVQKVMSLEEMMSNLTKRVQSSIRTSFRDFSGFGKREKVHVIVSFLAVLELVKQGLVNVIQNERHHDIEIESESVGLPNYG</sequence>
<dbReference type="PANTHER" id="PTHR33969:SF2">
    <property type="entry name" value="SEGREGATION AND CONDENSATION PROTEIN A"/>
    <property type="match status" value="1"/>
</dbReference>